<keyword evidence="1" id="KW-0472">Membrane</keyword>
<proteinExistence type="predicted"/>
<evidence type="ECO:0000313" key="2">
    <source>
        <dbReference type="EMBL" id="BAT15236.1"/>
    </source>
</evidence>
<reference evidence="3" key="1">
    <citation type="journal article" date="2005" name="Nature">
        <title>The map-based sequence of the rice genome.</title>
        <authorList>
            <consortium name="International rice genome sequencing project (IRGSP)"/>
            <person name="Matsumoto T."/>
            <person name="Wu J."/>
            <person name="Kanamori H."/>
            <person name="Katayose Y."/>
            <person name="Fujisawa M."/>
            <person name="Namiki N."/>
            <person name="Mizuno H."/>
            <person name="Yamamoto K."/>
            <person name="Antonio B.A."/>
            <person name="Baba T."/>
            <person name="Sakata K."/>
            <person name="Nagamura Y."/>
            <person name="Aoki H."/>
            <person name="Arikawa K."/>
            <person name="Arita K."/>
            <person name="Bito T."/>
            <person name="Chiden Y."/>
            <person name="Fujitsuka N."/>
            <person name="Fukunaka R."/>
            <person name="Hamada M."/>
            <person name="Harada C."/>
            <person name="Hayashi A."/>
            <person name="Hijishita S."/>
            <person name="Honda M."/>
            <person name="Hosokawa S."/>
            <person name="Ichikawa Y."/>
            <person name="Idonuma A."/>
            <person name="Iijima M."/>
            <person name="Ikeda M."/>
            <person name="Ikeno M."/>
            <person name="Ito K."/>
            <person name="Ito S."/>
            <person name="Ito T."/>
            <person name="Ito Y."/>
            <person name="Ito Y."/>
            <person name="Iwabuchi A."/>
            <person name="Kamiya K."/>
            <person name="Karasawa W."/>
            <person name="Kurita K."/>
            <person name="Katagiri S."/>
            <person name="Kikuta A."/>
            <person name="Kobayashi H."/>
            <person name="Kobayashi N."/>
            <person name="Machita K."/>
            <person name="Maehara T."/>
            <person name="Masukawa M."/>
            <person name="Mizubayashi T."/>
            <person name="Mukai Y."/>
            <person name="Nagasaki H."/>
            <person name="Nagata Y."/>
            <person name="Naito S."/>
            <person name="Nakashima M."/>
            <person name="Nakama Y."/>
            <person name="Nakamichi Y."/>
            <person name="Nakamura M."/>
            <person name="Meguro A."/>
            <person name="Negishi M."/>
            <person name="Ohta I."/>
            <person name="Ohta T."/>
            <person name="Okamoto M."/>
            <person name="Ono N."/>
            <person name="Saji S."/>
            <person name="Sakaguchi M."/>
            <person name="Sakai K."/>
            <person name="Shibata M."/>
            <person name="Shimokawa T."/>
            <person name="Song J."/>
            <person name="Takazaki Y."/>
            <person name="Terasawa K."/>
            <person name="Tsugane M."/>
            <person name="Tsuji K."/>
            <person name="Ueda S."/>
            <person name="Waki K."/>
            <person name="Yamagata H."/>
            <person name="Yamamoto M."/>
            <person name="Yamamoto S."/>
            <person name="Yamane H."/>
            <person name="Yoshiki S."/>
            <person name="Yoshihara R."/>
            <person name="Yukawa K."/>
            <person name="Zhong H."/>
            <person name="Yano M."/>
            <person name="Yuan Q."/>
            <person name="Ouyang S."/>
            <person name="Liu J."/>
            <person name="Jones K.M."/>
            <person name="Gansberger K."/>
            <person name="Moffat K."/>
            <person name="Hill J."/>
            <person name="Bera J."/>
            <person name="Fadrosh D."/>
            <person name="Jin S."/>
            <person name="Johri S."/>
            <person name="Kim M."/>
            <person name="Overton L."/>
            <person name="Reardon M."/>
            <person name="Tsitrin T."/>
            <person name="Vuong H."/>
            <person name="Weaver B."/>
            <person name="Ciecko A."/>
            <person name="Tallon L."/>
            <person name="Jackson J."/>
            <person name="Pai G."/>
            <person name="Aken S.V."/>
            <person name="Utterback T."/>
            <person name="Reidmuller S."/>
            <person name="Feldblyum T."/>
            <person name="Hsiao J."/>
            <person name="Zismann V."/>
            <person name="Iobst S."/>
            <person name="de Vazeille A.R."/>
            <person name="Buell C.R."/>
            <person name="Ying K."/>
            <person name="Li Y."/>
            <person name="Lu T."/>
            <person name="Huang Y."/>
            <person name="Zhao Q."/>
            <person name="Feng Q."/>
            <person name="Zhang L."/>
            <person name="Zhu J."/>
            <person name="Weng Q."/>
            <person name="Mu J."/>
            <person name="Lu Y."/>
            <person name="Fan D."/>
            <person name="Liu Y."/>
            <person name="Guan J."/>
            <person name="Zhang Y."/>
            <person name="Yu S."/>
            <person name="Liu X."/>
            <person name="Zhang Y."/>
            <person name="Hong G."/>
            <person name="Han B."/>
            <person name="Choisne N."/>
            <person name="Demange N."/>
            <person name="Orjeda G."/>
            <person name="Samain S."/>
            <person name="Cattolico L."/>
            <person name="Pelletier E."/>
            <person name="Couloux A."/>
            <person name="Segurens B."/>
            <person name="Wincker P."/>
            <person name="D'Hont A."/>
            <person name="Scarpelli C."/>
            <person name="Weissenbach J."/>
            <person name="Salanoubat M."/>
            <person name="Quetier F."/>
            <person name="Yu Y."/>
            <person name="Kim H.R."/>
            <person name="Rambo T."/>
            <person name="Currie J."/>
            <person name="Collura K."/>
            <person name="Luo M."/>
            <person name="Yang T."/>
            <person name="Ammiraju J.S.S."/>
            <person name="Engler F."/>
            <person name="Soderlund C."/>
            <person name="Wing R.A."/>
            <person name="Palmer L.E."/>
            <person name="de la Bastide M."/>
            <person name="Spiegel L."/>
            <person name="Nascimento L."/>
            <person name="Zutavern T."/>
            <person name="O'Shaughnessy A."/>
            <person name="Dike S."/>
            <person name="Dedhia N."/>
            <person name="Preston R."/>
            <person name="Balija V."/>
            <person name="McCombie W.R."/>
            <person name="Chow T."/>
            <person name="Chen H."/>
            <person name="Chung M."/>
            <person name="Chen C."/>
            <person name="Shaw J."/>
            <person name="Wu H."/>
            <person name="Hsiao K."/>
            <person name="Chao Y."/>
            <person name="Chu M."/>
            <person name="Cheng C."/>
            <person name="Hour A."/>
            <person name="Lee P."/>
            <person name="Lin S."/>
            <person name="Lin Y."/>
            <person name="Liou J."/>
            <person name="Liu S."/>
            <person name="Hsing Y."/>
            <person name="Raghuvanshi S."/>
            <person name="Mohanty A."/>
            <person name="Bharti A.K."/>
            <person name="Gaur A."/>
            <person name="Gupta V."/>
            <person name="Kumar D."/>
            <person name="Ravi V."/>
            <person name="Vij S."/>
            <person name="Kapur A."/>
            <person name="Khurana P."/>
            <person name="Khurana P."/>
            <person name="Khurana J.P."/>
            <person name="Tyagi A.K."/>
            <person name="Gaikwad K."/>
            <person name="Singh A."/>
            <person name="Dalal V."/>
            <person name="Srivastava S."/>
            <person name="Dixit A."/>
            <person name="Pal A.K."/>
            <person name="Ghazi I.A."/>
            <person name="Yadav M."/>
            <person name="Pandit A."/>
            <person name="Bhargava A."/>
            <person name="Sureshbabu K."/>
            <person name="Batra K."/>
            <person name="Sharma T.R."/>
            <person name="Mohapatra T."/>
            <person name="Singh N.K."/>
            <person name="Messing J."/>
            <person name="Nelson A.B."/>
            <person name="Fuks G."/>
            <person name="Kavchok S."/>
            <person name="Keizer G."/>
            <person name="Linton E."/>
            <person name="Llaca V."/>
            <person name="Song R."/>
            <person name="Tanyolac B."/>
            <person name="Young S."/>
            <person name="Ho-Il K."/>
            <person name="Hahn J.H."/>
            <person name="Sangsakoo G."/>
            <person name="Vanavichit A."/>
            <person name="de Mattos Luiz.A.T."/>
            <person name="Zimmer P.D."/>
            <person name="Malone G."/>
            <person name="Dellagostin O."/>
            <person name="de Oliveira A.C."/>
            <person name="Bevan M."/>
            <person name="Bancroft I."/>
            <person name="Minx P."/>
            <person name="Cordum H."/>
            <person name="Wilson R."/>
            <person name="Cheng Z."/>
            <person name="Jin W."/>
            <person name="Jiang J."/>
            <person name="Leong S.A."/>
            <person name="Iwama H."/>
            <person name="Gojobori T."/>
            <person name="Itoh T."/>
            <person name="Niimura Y."/>
            <person name="Fujii Y."/>
            <person name="Habara T."/>
            <person name="Sakai H."/>
            <person name="Sato Y."/>
            <person name="Wilson G."/>
            <person name="Kumar K."/>
            <person name="McCouch S."/>
            <person name="Juretic N."/>
            <person name="Hoen D."/>
            <person name="Wright S."/>
            <person name="Bruskiewich R."/>
            <person name="Bureau T."/>
            <person name="Miyao A."/>
            <person name="Hirochika H."/>
            <person name="Nishikawa T."/>
            <person name="Kadowaki K."/>
            <person name="Sugiura M."/>
            <person name="Burr B."/>
            <person name="Sasaki T."/>
        </authorList>
    </citation>
    <scope>NUCLEOTIDE SEQUENCE [LARGE SCALE GENOMIC DNA]</scope>
    <source>
        <strain evidence="3">cv. Nipponbare</strain>
    </source>
</reference>
<keyword evidence="1" id="KW-1133">Transmembrane helix</keyword>
<keyword evidence="3" id="KW-1185">Reference proteome</keyword>
<accession>A0A0P0Y597</accession>
<reference evidence="2 3" key="3">
    <citation type="journal article" date="2013" name="Rice">
        <title>Improvement of the Oryza sativa Nipponbare reference genome using next generation sequence and optical map data.</title>
        <authorList>
            <person name="Kawahara Y."/>
            <person name="de la Bastide M."/>
            <person name="Hamilton J.P."/>
            <person name="Kanamori H."/>
            <person name="McCombie W.R."/>
            <person name="Ouyang S."/>
            <person name="Schwartz D.C."/>
            <person name="Tanaka T."/>
            <person name="Wu J."/>
            <person name="Zhou S."/>
            <person name="Childs K.L."/>
            <person name="Davidson R.M."/>
            <person name="Lin H."/>
            <person name="Quesada-Ocampo L."/>
            <person name="Vaillancourt B."/>
            <person name="Sakai H."/>
            <person name="Lee S.S."/>
            <person name="Kim J."/>
            <person name="Numa H."/>
            <person name="Itoh T."/>
            <person name="Buell C.R."/>
            <person name="Matsumoto T."/>
        </authorList>
    </citation>
    <scope>NUCLEOTIDE SEQUENCE [LARGE SCALE GENOMIC DNA]</scope>
    <source>
        <strain evidence="3">cv. Nipponbare</strain>
    </source>
</reference>
<keyword evidence="1" id="KW-0812">Transmembrane</keyword>
<evidence type="ECO:0000313" key="3">
    <source>
        <dbReference type="Proteomes" id="UP000059680"/>
    </source>
</evidence>
<protein>
    <submittedName>
        <fullName evidence="2">Os11g0678100 protein</fullName>
    </submittedName>
</protein>
<dbReference type="PaxDb" id="39947-A0A0P0Y597"/>
<dbReference type="Gramene" id="Os11t0678100-00">
    <property type="protein sequence ID" value="Os11t0678100-00"/>
    <property type="gene ID" value="Os11g0678100"/>
</dbReference>
<dbReference type="InParanoid" id="A0A0P0Y597"/>
<dbReference type="Proteomes" id="UP000059680">
    <property type="component" value="Chromosome 11"/>
</dbReference>
<dbReference type="EMBL" id="AP014967">
    <property type="protein sequence ID" value="BAT15236.1"/>
    <property type="molecule type" value="Genomic_DNA"/>
</dbReference>
<dbReference type="AlphaFoldDB" id="A0A0P0Y597"/>
<feature type="transmembrane region" description="Helical" evidence="1">
    <location>
        <begin position="20"/>
        <end position="38"/>
    </location>
</feature>
<organism evidence="2 3">
    <name type="scientific">Oryza sativa subsp. japonica</name>
    <name type="common">Rice</name>
    <dbReference type="NCBI Taxonomy" id="39947"/>
    <lineage>
        <taxon>Eukaryota</taxon>
        <taxon>Viridiplantae</taxon>
        <taxon>Streptophyta</taxon>
        <taxon>Embryophyta</taxon>
        <taxon>Tracheophyta</taxon>
        <taxon>Spermatophyta</taxon>
        <taxon>Magnoliopsida</taxon>
        <taxon>Liliopsida</taxon>
        <taxon>Poales</taxon>
        <taxon>Poaceae</taxon>
        <taxon>BOP clade</taxon>
        <taxon>Oryzoideae</taxon>
        <taxon>Oryzeae</taxon>
        <taxon>Oryzinae</taxon>
        <taxon>Oryza</taxon>
        <taxon>Oryza sativa</taxon>
    </lineage>
</organism>
<name>A0A0P0Y597_ORYSJ</name>
<reference evidence="2 3" key="2">
    <citation type="journal article" date="2013" name="Plant Cell Physiol.">
        <title>Rice Annotation Project Database (RAP-DB): an integrative and interactive database for rice genomics.</title>
        <authorList>
            <person name="Sakai H."/>
            <person name="Lee S.S."/>
            <person name="Tanaka T."/>
            <person name="Numa H."/>
            <person name="Kim J."/>
            <person name="Kawahara Y."/>
            <person name="Wakimoto H."/>
            <person name="Yang C.C."/>
            <person name="Iwamoto M."/>
            <person name="Abe T."/>
            <person name="Yamada Y."/>
            <person name="Muto A."/>
            <person name="Inokuchi H."/>
            <person name="Ikemura T."/>
            <person name="Matsumoto T."/>
            <person name="Sasaki T."/>
            <person name="Itoh T."/>
        </authorList>
    </citation>
    <scope>NUCLEOTIDE SEQUENCE [LARGE SCALE GENOMIC DNA]</scope>
    <source>
        <strain evidence="3">cv. Nipponbare</strain>
    </source>
</reference>
<gene>
    <name evidence="2" type="ordered locus">Os11g0678100</name>
    <name evidence="2" type="ORF">OSNPB_110678100</name>
</gene>
<evidence type="ECO:0000256" key="1">
    <source>
        <dbReference type="SAM" id="Phobius"/>
    </source>
</evidence>
<sequence>MKNIPTWGASFTRCLLFSGIMFRIMALTGTTELIIAILTRLDPRANSICMTYQICYPGGDSRLKRLLGVTRNFV</sequence>